<dbReference type="Proteomes" id="UP000887565">
    <property type="component" value="Unplaced"/>
</dbReference>
<protein>
    <submittedName>
        <fullName evidence="3">Uncharacterized protein</fullName>
    </submittedName>
</protein>
<proteinExistence type="predicted"/>
<keyword evidence="2" id="KW-1185">Reference proteome</keyword>
<reference evidence="3" key="1">
    <citation type="submission" date="2022-11" db="UniProtKB">
        <authorList>
            <consortium name="WormBaseParasite"/>
        </authorList>
    </citation>
    <scope>IDENTIFICATION</scope>
</reference>
<evidence type="ECO:0000256" key="1">
    <source>
        <dbReference type="SAM" id="MobiDB-lite"/>
    </source>
</evidence>
<evidence type="ECO:0000313" key="3">
    <source>
        <dbReference type="WBParaSite" id="nRc.2.0.1.t30010-RA"/>
    </source>
</evidence>
<name>A0A915JUH2_ROMCU</name>
<accession>A0A915JUH2</accession>
<organism evidence="2 3">
    <name type="scientific">Romanomermis culicivorax</name>
    <name type="common">Nematode worm</name>
    <dbReference type="NCBI Taxonomy" id="13658"/>
    <lineage>
        <taxon>Eukaryota</taxon>
        <taxon>Metazoa</taxon>
        <taxon>Ecdysozoa</taxon>
        <taxon>Nematoda</taxon>
        <taxon>Enoplea</taxon>
        <taxon>Dorylaimia</taxon>
        <taxon>Mermithida</taxon>
        <taxon>Mermithoidea</taxon>
        <taxon>Mermithidae</taxon>
        <taxon>Romanomermis</taxon>
    </lineage>
</organism>
<dbReference type="WBParaSite" id="nRc.2.0.1.t30010-RA">
    <property type="protein sequence ID" value="nRc.2.0.1.t30010-RA"/>
    <property type="gene ID" value="nRc.2.0.1.g30010"/>
</dbReference>
<evidence type="ECO:0000313" key="2">
    <source>
        <dbReference type="Proteomes" id="UP000887565"/>
    </source>
</evidence>
<feature type="region of interest" description="Disordered" evidence="1">
    <location>
        <begin position="63"/>
        <end position="82"/>
    </location>
</feature>
<dbReference type="AlphaFoldDB" id="A0A915JUH2"/>
<sequence>MAMQSTETHVSAPPFGRRRLDAIQFGTGDPPCPECTLHKIVFNPKDFCIRIVKALINFAGRRGSESASAGRRHEILVPAGAS</sequence>